<organism evidence="1 2">
    <name type="scientific">Ataeniobius toweri</name>
    <dbReference type="NCBI Taxonomy" id="208326"/>
    <lineage>
        <taxon>Eukaryota</taxon>
        <taxon>Metazoa</taxon>
        <taxon>Chordata</taxon>
        <taxon>Craniata</taxon>
        <taxon>Vertebrata</taxon>
        <taxon>Euteleostomi</taxon>
        <taxon>Actinopterygii</taxon>
        <taxon>Neopterygii</taxon>
        <taxon>Teleostei</taxon>
        <taxon>Neoteleostei</taxon>
        <taxon>Acanthomorphata</taxon>
        <taxon>Ovalentaria</taxon>
        <taxon>Atherinomorphae</taxon>
        <taxon>Cyprinodontiformes</taxon>
        <taxon>Goodeidae</taxon>
        <taxon>Ataeniobius</taxon>
    </lineage>
</organism>
<proteinExistence type="predicted"/>
<name>A0ABU7C5T1_9TELE</name>
<evidence type="ECO:0000313" key="2">
    <source>
        <dbReference type="Proteomes" id="UP001345963"/>
    </source>
</evidence>
<dbReference type="EMBL" id="JAHUTI010078805">
    <property type="protein sequence ID" value="MED6256944.1"/>
    <property type="molecule type" value="Genomic_DNA"/>
</dbReference>
<protein>
    <submittedName>
        <fullName evidence="1">Uncharacterized protein</fullName>
    </submittedName>
</protein>
<gene>
    <name evidence="1" type="ORF">ATANTOWER_002715</name>
</gene>
<sequence length="69" mass="8053">MVPSHRCSEVCKEFCILLPLVRFFSSPLFFVRVLKEELFEVEFHPGMASPQDTRSPFMMQGDSDLPWMV</sequence>
<keyword evidence="2" id="KW-1185">Reference proteome</keyword>
<dbReference type="Proteomes" id="UP001345963">
    <property type="component" value="Unassembled WGS sequence"/>
</dbReference>
<reference evidence="1 2" key="1">
    <citation type="submission" date="2021-07" db="EMBL/GenBank/DDBJ databases">
        <authorList>
            <person name="Palmer J.M."/>
        </authorList>
    </citation>
    <scope>NUCLEOTIDE SEQUENCE [LARGE SCALE GENOMIC DNA]</scope>
    <source>
        <strain evidence="1 2">AT_MEX2019</strain>
        <tissue evidence="1">Muscle</tissue>
    </source>
</reference>
<comment type="caution">
    <text evidence="1">The sequence shown here is derived from an EMBL/GenBank/DDBJ whole genome shotgun (WGS) entry which is preliminary data.</text>
</comment>
<evidence type="ECO:0000313" key="1">
    <source>
        <dbReference type="EMBL" id="MED6256944.1"/>
    </source>
</evidence>
<accession>A0ABU7C5T1</accession>